<dbReference type="RefSeq" id="WP_093891467.1">
    <property type="nucleotide sequence ID" value="NZ_FOQY01000041.1"/>
</dbReference>
<accession>A0A1I4DJR5</accession>
<evidence type="ECO:0000313" key="2">
    <source>
        <dbReference type="Proteomes" id="UP000199111"/>
    </source>
</evidence>
<evidence type="ECO:0000313" key="1">
    <source>
        <dbReference type="EMBL" id="SFK92246.1"/>
    </source>
</evidence>
<gene>
    <name evidence="1" type="ORF">SAMN05216275_14144</name>
</gene>
<dbReference type="AlphaFoldDB" id="A0A1I4DJR5"/>
<name>A0A1I4DJR5_9ACTN</name>
<sequence length="117" mass="13588">MAEIPEEEWDLLELFANLRVRFWTCLNQAHKAVTWTGDLASCDTCGLTSEMTSRYRELVRQHERREITRHIRAIPEDDEPLRTATRKFIDRHPRLREGTSIVAVLLAVADEIEGADQ</sequence>
<protein>
    <submittedName>
        <fullName evidence="1">Uncharacterized protein</fullName>
    </submittedName>
</protein>
<dbReference type="GeneID" id="96302933"/>
<dbReference type="EMBL" id="FOQY01000041">
    <property type="protein sequence ID" value="SFK92246.1"/>
    <property type="molecule type" value="Genomic_DNA"/>
</dbReference>
<reference evidence="2" key="1">
    <citation type="submission" date="2016-10" db="EMBL/GenBank/DDBJ databases">
        <authorList>
            <person name="Varghese N."/>
            <person name="Submissions S."/>
        </authorList>
    </citation>
    <scope>NUCLEOTIDE SEQUENCE [LARGE SCALE GENOMIC DNA]</scope>
    <source>
        <strain evidence="2">CGMCC 4.2126</strain>
    </source>
</reference>
<dbReference type="Proteomes" id="UP000199111">
    <property type="component" value="Unassembled WGS sequence"/>
</dbReference>
<organism evidence="1 2">
    <name type="scientific">Streptosporangium canum</name>
    <dbReference type="NCBI Taxonomy" id="324952"/>
    <lineage>
        <taxon>Bacteria</taxon>
        <taxon>Bacillati</taxon>
        <taxon>Actinomycetota</taxon>
        <taxon>Actinomycetes</taxon>
        <taxon>Streptosporangiales</taxon>
        <taxon>Streptosporangiaceae</taxon>
        <taxon>Streptosporangium</taxon>
    </lineage>
</organism>
<keyword evidence="2" id="KW-1185">Reference proteome</keyword>
<proteinExistence type="predicted"/>